<proteinExistence type="inferred from homology"/>
<keyword evidence="2 5" id="KW-0808">Transferase</keyword>
<evidence type="ECO:0000256" key="1">
    <source>
        <dbReference type="ARBA" id="ARBA00022603"/>
    </source>
</evidence>
<evidence type="ECO:0000256" key="2">
    <source>
        <dbReference type="ARBA" id="ARBA00022679"/>
    </source>
</evidence>
<dbReference type="RefSeq" id="WP_218140107.1">
    <property type="nucleotide sequence ID" value="NZ_FOFS01000004.1"/>
</dbReference>
<dbReference type="Gene3D" id="3.40.50.150">
    <property type="entry name" value="Vaccinia Virus protein VP39"/>
    <property type="match status" value="1"/>
</dbReference>
<accession>A0A1H9DQA2</accession>
<keyword evidence="1 5" id="KW-0489">Methyltransferase</keyword>
<feature type="domain" description="Methyltransferase small" evidence="6">
    <location>
        <begin position="107"/>
        <end position="198"/>
    </location>
</feature>
<dbReference type="InterPro" id="IPR002052">
    <property type="entry name" value="DNA_methylase_N6_adenine_CS"/>
</dbReference>
<dbReference type="PANTHER" id="PTHR18895:SF74">
    <property type="entry name" value="MTRF1L RELEASE FACTOR GLUTAMINE METHYLTRANSFERASE"/>
    <property type="match status" value="1"/>
</dbReference>
<dbReference type="PROSITE" id="PS00092">
    <property type="entry name" value="N6_MTASE"/>
    <property type="match status" value="1"/>
</dbReference>
<evidence type="ECO:0000313" key="9">
    <source>
        <dbReference type="Proteomes" id="UP000199233"/>
    </source>
</evidence>
<dbReference type="CDD" id="cd02440">
    <property type="entry name" value="AdoMet_MTases"/>
    <property type="match status" value="1"/>
</dbReference>
<comment type="similarity">
    <text evidence="5">Belongs to the protein N5-glutamine methyltransferase family. PrmC subfamily.</text>
</comment>
<evidence type="ECO:0000313" key="8">
    <source>
        <dbReference type="EMBL" id="SEQ15696.1"/>
    </source>
</evidence>
<evidence type="ECO:0000256" key="5">
    <source>
        <dbReference type="HAMAP-Rule" id="MF_02126"/>
    </source>
</evidence>
<dbReference type="InterPro" id="IPR050320">
    <property type="entry name" value="N5-glutamine_MTase"/>
</dbReference>
<evidence type="ECO:0000256" key="3">
    <source>
        <dbReference type="ARBA" id="ARBA00022691"/>
    </source>
</evidence>
<dbReference type="GO" id="GO:0102559">
    <property type="term" value="F:peptide chain release factor N(5)-glutamine methyltransferase activity"/>
    <property type="evidence" value="ECO:0007669"/>
    <property type="project" value="UniProtKB-EC"/>
</dbReference>
<organism evidence="8 9">
    <name type="scientific">Solimonas aquatica</name>
    <dbReference type="NCBI Taxonomy" id="489703"/>
    <lineage>
        <taxon>Bacteria</taxon>
        <taxon>Pseudomonadati</taxon>
        <taxon>Pseudomonadota</taxon>
        <taxon>Gammaproteobacteria</taxon>
        <taxon>Nevskiales</taxon>
        <taxon>Nevskiaceae</taxon>
        <taxon>Solimonas</taxon>
    </lineage>
</organism>
<feature type="binding site" evidence="5">
    <location>
        <begin position="183"/>
        <end position="186"/>
    </location>
    <ligand>
        <name>substrate</name>
    </ligand>
</feature>
<feature type="binding site" evidence="5">
    <location>
        <position position="168"/>
    </location>
    <ligand>
        <name>S-adenosyl-L-methionine</name>
        <dbReference type="ChEBI" id="CHEBI:59789"/>
    </ligand>
</feature>
<dbReference type="GO" id="GO:0003676">
    <property type="term" value="F:nucleic acid binding"/>
    <property type="evidence" value="ECO:0007669"/>
    <property type="project" value="InterPro"/>
</dbReference>
<dbReference type="EC" id="2.1.1.297" evidence="5"/>
<dbReference type="InterPro" id="IPR004556">
    <property type="entry name" value="HemK-like"/>
</dbReference>
<dbReference type="HAMAP" id="MF_02126">
    <property type="entry name" value="RF_methyltr_PrmC"/>
    <property type="match status" value="1"/>
</dbReference>
<dbReference type="SUPFAM" id="SSF53335">
    <property type="entry name" value="S-adenosyl-L-methionine-dependent methyltransferases"/>
    <property type="match status" value="1"/>
</dbReference>
<dbReference type="FunFam" id="3.40.50.150:FF:000053">
    <property type="entry name" value="Release factor glutamine methyltransferase"/>
    <property type="match status" value="1"/>
</dbReference>
<dbReference type="NCBIfam" id="TIGR03534">
    <property type="entry name" value="RF_mod_PrmC"/>
    <property type="match status" value="1"/>
</dbReference>
<dbReference type="InterPro" id="IPR019874">
    <property type="entry name" value="RF_methyltr_PrmC"/>
</dbReference>
<dbReference type="STRING" id="489703.SAMN04488038_104127"/>
<feature type="binding site" evidence="5">
    <location>
        <position position="141"/>
    </location>
    <ligand>
        <name>S-adenosyl-L-methionine</name>
        <dbReference type="ChEBI" id="CHEBI:59789"/>
    </ligand>
</feature>
<dbReference type="InterPro" id="IPR040758">
    <property type="entry name" value="PrmC_N"/>
</dbReference>
<reference evidence="8 9" key="1">
    <citation type="submission" date="2016-10" db="EMBL/GenBank/DDBJ databases">
        <authorList>
            <person name="de Groot N.N."/>
        </authorList>
    </citation>
    <scope>NUCLEOTIDE SEQUENCE [LARGE SCALE GENOMIC DNA]</scope>
    <source>
        <strain evidence="8 9">DSM 25927</strain>
    </source>
</reference>
<protein>
    <recommendedName>
        <fullName evidence="5">Release factor glutamine methyltransferase</fullName>
        <shortName evidence="5">RF MTase</shortName>
        <ecNumber evidence="5">2.1.1.297</ecNumber>
    </recommendedName>
    <alternativeName>
        <fullName evidence="5">N5-glutamine methyltransferase PrmC</fullName>
    </alternativeName>
    <alternativeName>
        <fullName evidence="5">Protein-(glutamine-N5) MTase PrmC</fullName>
    </alternativeName>
    <alternativeName>
        <fullName evidence="5">Protein-glutamine N-methyltransferase PrmC</fullName>
    </alternativeName>
</protein>
<feature type="binding site" evidence="5">
    <location>
        <position position="183"/>
    </location>
    <ligand>
        <name>S-adenosyl-L-methionine</name>
        <dbReference type="ChEBI" id="CHEBI:59789"/>
    </ligand>
</feature>
<dbReference type="InterPro" id="IPR007848">
    <property type="entry name" value="Small_mtfrase_dom"/>
</dbReference>
<evidence type="ECO:0000256" key="4">
    <source>
        <dbReference type="ARBA" id="ARBA00048391"/>
    </source>
</evidence>
<gene>
    <name evidence="5" type="primary">prmC</name>
    <name evidence="8" type="ORF">SAMN04488038_104127</name>
</gene>
<dbReference type="Gene3D" id="1.10.8.10">
    <property type="entry name" value="DNA helicase RuvA subunit, C-terminal domain"/>
    <property type="match status" value="1"/>
</dbReference>
<sequence>MKRQDLLNEAGARLAAHSDSARLDAELLLAHALQCSRTQLWLRAEDVVDAGTQQRFAALLARRLAGEPVAYLLGTQGFWSLELQVTPAVLVPRPETELLVEWALSVGPAQEAQVVDLGTGSGALALALARERPRWRVHASDVSPAALAVAQANAQHLGLAVAFREGSWWQAHGAQRFDLAVCNPPYIAREDAHLQALQHEPLLALSDGGDGLGALREVIAGAHAHLHAGAWLLLEHGYDQGAAVRGLLAAAGFTDIHTRRDLEQRERATGGRA</sequence>
<evidence type="ECO:0000259" key="7">
    <source>
        <dbReference type="Pfam" id="PF17827"/>
    </source>
</evidence>
<comment type="catalytic activity">
    <reaction evidence="4 5">
        <text>L-glutaminyl-[peptide chain release factor] + S-adenosyl-L-methionine = N(5)-methyl-L-glutaminyl-[peptide chain release factor] + S-adenosyl-L-homocysteine + H(+)</text>
        <dbReference type="Rhea" id="RHEA:42896"/>
        <dbReference type="Rhea" id="RHEA-COMP:10271"/>
        <dbReference type="Rhea" id="RHEA-COMP:10272"/>
        <dbReference type="ChEBI" id="CHEBI:15378"/>
        <dbReference type="ChEBI" id="CHEBI:30011"/>
        <dbReference type="ChEBI" id="CHEBI:57856"/>
        <dbReference type="ChEBI" id="CHEBI:59789"/>
        <dbReference type="ChEBI" id="CHEBI:61891"/>
        <dbReference type="EC" id="2.1.1.297"/>
    </reaction>
</comment>
<comment type="function">
    <text evidence="5">Methylates the class 1 translation termination release factors RF1/PrfA and RF2/PrfB on the glutamine residue of the universally conserved GGQ motif.</text>
</comment>
<dbReference type="NCBIfam" id="TIGR00536">
    <property type="entry name" value="hemK_fam"/>
    <property type="match status" value="1"/>
</dbReference>
<dbReference type="Pfam" id="PF17827">
    <property type="entry name" value="PrmC_N"/>
    <property type="match status" value="1"/>
</dbReference>
<dbReference type="PANTHER" id="PTHR18895">
    <property type="entry name" value="HEMK METHYLTRANSFERASE"/>
    <property type="match status" value="1"/>
</dbReference>
<dbReference type="EMBL" id="FOFS01000004">
    <property type="protein sequence ID" value="SEQ15696.1"/>
    <property type="molecule type" value="Genomic_DNA"/>
</dbReference>
<feature type="domain" description="Release factor glutamine methyltransferase N-terminal" evidence="7">
    <location>
        <begin position="5"/>
        <end position="74"/>
    </location>
</feature>
<dbReference type="InterPro" id="IPR029063">
    <property type="entry name" value="SAM-dependent_MTases_sf"/>
</dbReference>
<dbReference type="Pfam" id="PF05175">
    <property type="entry name" value="MTS"/>
    <property type="match status" value="1"/>
</dbReference>
<feature type="binding site" evidence="5">
    <location>
        <begin position="118"/>
        <end position="122"/>
    </location>
    <ligand>
        <name>S-adenosyl-L-methionine</name>
        <dbReference type="ChEBI" id="CHEBI:59789"/>
    </ligand>
</feature>
<dbReference type="GO" id="GO:0032259">
    <property type="term" value="P:methylation"/>
    <property type="evidence" value="ECO:0007669"/>
    <property type="project" value="UniProtKB-KW"/>
</dbReference>
<keyword evidence="9" id="KW-1185">Reference proteome</keyword>
<keyword evidence="3 5" id="KW-0949">S-adenosyl-L-methionine</keyword>
<dbReference type="AlphaFoldDB" id="A0A1H9DQA2"/>
<name>A0A1H9DQA2_9GAMM</name>
<dbReference type="Proteomes" id="UP000199233">
    <property type="component" value="Unassembled WGS sequence"/>
</dbReference>
<evidence type="ECO:0000259" key="6">
    <source>
        <dbReference type="Pfam" id="PF05175"/>
    </source>
</evidence>